<gene>
    <name evidence="2" type="ORF">DC363_04870</name>
</gene>
<feature type="region of interest" description="Disordered" evidence="1">
    <location>
        <begin position="46"/>
        <end position="71"/>
    </location>
</feature>
<dbReference type="AlphaFoldDB" id="A0A2T7FYH4"/>
<sequence length="71" mass="7435">MGQKWIIDVIDDLRVFAEQNGLPRLAAQLDSAATIAQAELAEMPEGAPRAVTGHASQPAPAFADPRSGHGT</sequence>
<name>A0A2T7FYH4_9RHOB</name>
<proteinExistence type="predicted"/>
<dbReference type="EMBL" id="QCYG01000003">
    <property type="protein sequence ID" value="PVA07188.1"/>
    <property type="molecule type" value="Genomic_DNA"/>
</dbReference>
<accession>A0A2T7FYH4</accession>
<organism evidence="2 3">
    <name type="scientific">Thalassorhabdomicrobium marinisediminis</name>
    <dbReference type="NCBI Taxonomy" id="2170577"/>
    <lineage>
        <taxon>Bacteria</taxon>
        <taxon>Pseudomonadati</taxon>
        <taxon>Pseudomonadota</taxon>
        <taxon>Alphaproteobacteria</taxon>
        <taxon>Rhodobacterales</taxon>
        <taxon>Paracoccaceae</taxon>
        <taxon>Thalassorhabdomicrobium</taxon>
    </lineage>
</organism>
<evidence type="ECO:0000256" key="1">
    <source>
        <dbReference type="SAM" id="MobiDB-lite"/>
    </source>
</evidence>
<keyword evidence="3" id="KW-1185">Reference proteome</keyword>
<protein>
    <submittedName>
        <fullName evidence="2">Uncharacterized protein</fullName>
    </submittedName>
</protein>
<reference evidence="2 3" key="1">
    <citation type="submission" date="2018-04" db="EMBL/GenBank/DDBJ databases">
        <title>Pelagivirga bohaiensis gen. nov., sp. nov., a bacterium isolated from the Bohai Sea.</title>
        <authorList>
            <person name="Ji X."/>
        </authorList>
    </citation>
    <scope>NUCLEOTIDE SEQUENCE [LARGE SCALE GENOMIC DNA]</scope>
    <source>
        <strain evidence="2 3">BH-SD16</strain>
    </source>
</reference>
<dbReference type="Proteomes" id="UP000244817">
    <property type="component" value="Unassembled WGS sequence"/>
</dbReference>
<evidence type="ECO:0000313" key="3">
    <source>
        <dbReference type="Proteomes" id="UP000244817"/>
    </source>
</evidence>
<evidence type="ECO:0000313" key="2">
    <source>
        <dbReference type="EMBL" id="PVA07188.1"/>
    </source>
</evidence>
<comment type="caution">
    <text evidence="2">The sequence shown here is derived from an EMBL/GenBank/DDBJ whole genome shotgun (WGS) entry which is preliminary data.</text>
</comment>